<dbReference type="SUPFAM" id="SSF52954">
    <property type="entry name" value="Class II aaRS ABD-related"/>
    <property type="match status" value="1"/>
</dbReference>
<evidence type="ECO:0000256" key="6">
    <source>
        <dbReference type="ARBA" id="ARBA00022598"/>
    </source>
</evidence>
<evidence type="ECO:0000256" key="10">
    <source>
        <dbReference type="ARBA" id="ARBA00023146"/>
    </source>
</evidence>
<comment type="similarity">
    <text evidence="2">Belongs to the class-II aminoacyl-tRNA synthetase family.</text>
</comment>
<dbReference type="InterPro" id="IPR002316">
    <property type="entry name" value="Pro-tRNA-ligase_IIa"/>
</dbReference>
<dbReference type="GO" id="GO:0006433">
    <property type="term" value="P:prolyl-tRNA aminoacylation"/>
    <property type="evidence" value="ECO:0007669"/>
    <property type="project" value="InterPro"/>
</dbReference>
<dbReference type="AlphaFoldDB" id="A0AAJ0BFY8"/>
<evidence type="ECO:0000256" key="2">
    <source>
        <dbReference type="ARBA" id="ARBA00008226"/>
    </source>
</evidence>
<dbReference type="InterPro" id="IPR050062">
    <property type="entry name" value="Pro-tRNA_synthetase"/>
</dbReference>
<evidence type="ECO:0000313" key="14">
    <source>
        <dbReference type="EMBL" id="KAK1757554.1"/>
    </source>
</evidence>
<feature type="domain" description="Aminoacyl-transfer RNA synthetases class-II family profile" evidence="13">
    <location>
        <begin position="50"/>
        <end position="462"/>
    </location>
</feature>
<protein>
    <recommendedName>
        <fullName evidence="4">proline--tRNA ligase</fullName>
        <ecNumber evidence="4">6.1.1.15</ecNumber>
    </recommendedName>
    <alternativeName>
        <fullName evidence="11">Prolyl-tRNA synthetase</fullName>
    </alternativeName>
</protein>
<comment type="caution">
    <text evidence="14">The sequence shown here is derived from an EMBL/GenBank/DDBJ whole genome shotgun (WGS) entry which is preliminary data.</text>
</comment>
<dbReference type="FunFam" id="3.30.930.10:FF:000066">
    <property type="entry name" value="Proline--tRNA ligase"/>
    <property type="match status" value="1"/>
</dbReference>
<keyword evidence="10" id="KW-0030">Aminoacyl-tRNA synthetase</keyword>
<dbReference type="PRINTS" id="PR01046">
    <property type="entry name" value="TRNASYNTHPRO"/>
</dbReference>
<dbReference type="GO" id="GO:0005739">
    <property type="term" value="C:mitochondrion"/>
    <property type="evidence" value="ECO:0007669"/>
    <property type="project" value="TreeGrafter"/>
</dbReference>
<dbReference type="InterPro" id="IPR004154">
    <property type="entry name" value="Anticodon-bd"/>
</dbReference>
<keyword evidence="9" id="KW-0648">Protein biosynthesis</keyword>
<dbReference type="GO" id="GO:0004827">
    <property type="term" value="F:proline-tRNA ligase activity"/>
    <property type="evidence" value="ECO:0007669"/>
    <property type="project" value="UniProtKB-EC"/>
</dbReference>
<comment type="subcellular location">
    <subcellularLocation>
        <location evidence="1">Cytoplasm</location>
    </subcellularLocation>
</comment>
<evidence type="ECO:0000256" key="8">
    <source>
        <dbReference type="ARBA" id="ARBA00022840"/>
    </source>
</evidence>
<evidence type="ECO:0000256" key="9">
    <source>
        <dbReference type="ARBA" id="ARBA00022917"/>
    </source>
</evidence>
<dbReference type="GO" id="GO:0005524">
    <property type="term" value="F:ATP binding"/>
    <property type="evidence" value="ECO:0007669"/>
    <property type="project" value="UniProtKB-KW"/>
</dbReference>
<dbReference type="EC" id="6.1.1.15" evidence="4"/>
<sequence>MVRPLSRLSRLWLPTGGIAAPEGENAHSKLIRAGYLRQSHSGIFQMLPLGLRVQDKIERLIVRHMEGDLAASRVSLSSLSSEALWEKSGRLQNVASELFRLSDRKDTAYLLAPTHEEEITTLVARTVKSHKTLPLRLYQITRKYRDEFRPRHGLLRGREFVMKDLYTFDHSLESALETYQTVRAAYSRIFAEMKLPILAAKASSGDMGGDLSHEYHLPSPIGDDHVIHCNSCAYVINEEIANMAVVEEIPVDAEVGVWRGITTDRSTLVNVWYPRRTTLPGSDRHREYDDGDVSISAVKSIIPNLDASVADPVARWMAAHGDASQTATKLMNLVDSRLPTSFSSSLKSGDPGIPLWPRALPLSPSHPPVAVYDGRPRSLLRARTGDRCPECSSGVLTVEKAIELGHTFHLGTRYSDPLGANIAAPSSNKNVPMQMGCHGIGVSRIIGAVSEHLADEAGLNWPVVIAPYSCVIIPDSKYGDGPAVQVYEMVSHASKTDSEILDLVVDDRKLPLPWRMKDADLVGYPIVIILGKEWGRSQKAEVQCRRLGVRELVSMDDLPGVIDGLHAAL</sequence>
<accession>A0AAJ0BFY8</accession>
<name>A0AAJ0BFY8_9PEZI</name>
<keyword evidence="5" id="KW-0963">Cytoplasm</keyword>
<dbReference type="Pfam" id="PF00587">
    <property type="entry name" value="tRNA-synt_2b"/>
    <property type="match status" value="1"/>
</dbReference>
<evidence type="ECO:0000256" key="12">
    <source>
        <dbReference type="ARBA" id="ARBA00047671"/>
    </source>
</evidence>
<evidence type="ECO:0000313" key="15">
    <source>
        <dbReference type="Proteomes" id="UP001239445"/>
    </source>
</evidence>
<keyword evidence="7" id="KW-0547">Nucleotide-binding</keyword>
<evidence type="ECO:0000256" key="5">
    <source>
        <dbReference type="ARBA" id="ARBA00022490"/>
    </source>
</evidence>
<evidence type="ECO:0000256" key="11">
    <source>
        <dbReference type="ARBA" id="ARBA00029731"/>
    </source>
</evidence>
<dbReference type="InterPro" id="IPR045864">
    <property type="entry name" value="aa-tRNA-synth_II/BPL/LPL"/>
</dbReference>
<dbReference type="PANTHER" id="PTHR42753">
    <property type="entry name" value="MITOCHONDRIAL RIBOSOME PROTEIN L39/PROLYL-TRNA LIGASE FAMILY MEMBER"/>
    <property type="match status" value="1"/>
</dbReference>
<proteinExistence type="inferred from homology"/>
<keyword evidence="15" id="KW-1185">Reference proteome</keyword>
<dbReference type="EMBL" id="MU839830">
    <property type="protein sequence ID" value="KAK1757554.1"/>
    <property type="molecule type" value="Genomic_DNA"/>
</dbReference>
<keyword evidence="8" id="KW-0067">ATP-binding</keyword>
<dbReference type="PANTHER" id="PTHR42753:SF2">
    <property type="entry name" value="PROLINE--TRNA LIGASE"/>
    <property type="match status" value="1"/>
</dbReference>
<dbReference type="InterPro" id="IPR002314">
    <property type="entry name" value="aa-tRNA-synt_IIb"/>
</dbReference>
<reference evidence="14" key="1">
    <citation type="submission" date="2023-06" db="EMBL/GenBank/DDBJ databases">
        <title>Genome-scale phylogeny and comparative genomics of the fungal order Sordariales.</title>
        <authorList>
            <consortium name="Lawrence Berkeley National Laboratory"/>
            <person name="Hensen N."/>
            <person name="Bonometti L."/>
            <person name="Westerberg I."/>
            <person name="Brannstrom I.O."/>
            <person name="Guillou S."/>
            <person name="Cros-Aarteil S."/>
            <person name="Calhoun S."/>
            <person name="Haridas S."/>
            <person name="Kuo A."/>
            <person name="Mondo S."/>
            <person name="Pangilinan J."/>
            <person name="Riley R."/>
            <person name="Labutti K."/>
            <person name="Andreopoulos B."/>
            <person name="Lipzen A."/>
            <person name="Chen C."/>
            <person name="Yanf M."/>
            <person name="Daum C."/>
            <person name="Ng V."/>
            <person name="Clum A."/>
            <person name="Steindorff A."/>
            <person name="Ohm R."/>
            <person name="Martin F."/>
            <person name="Silar P."/>
            <person name="Natvig D."/>
            <person name="Lalanne C."/>
            <person name="Gautier V."/>
            <person name="Ament-Velasquez S.L."/>
            <person name="Kruys A."/>
            <person name="Hutchinson M.I."/>
            <person name="Powell A.J."/>
            <person name="Barry K."/>
            <person name="Miller A.N."/>
            <person name="Grigoriev I.V."/>
            <person name="Debuchy R."/>
            <person name="Gladieux P."/>
            <person name="Thoren M.H."/>
            <person name="Johannesson H."/>
        </authorList>
    </citation>
    <scope>NUCLEOTIDE SEQUENCE</scope>
    <source>
        <strain evidence="14">PSN4</strain>
    </source>
</reference>
<evidence type="ECO:0000256" key="1">
    <source>
        <dbReference type="ARBA" id="ARBA00004496"/>
    </source>
</evidence>
<dbReference type="Proteomes" id="UP001239445">
    <property type="component" value="Unassembled WGS sequence"/>
</dbReference>
<evidence type="ECO:0000256" key="3">
    <source>
        <dbReference type="ARBA" id="ARBA00011738"/>
    </source>
</evidence>
<dbReference type="SUPFAM" id="SSF55681">
    <property type="entry name" value="Class II aaRS and biotin synthetases"/>
    <property type="match status" value="1"/>
</dbReference>
<dbReference type="InterPro" id="IPR036621">
    <property type="entry name" value="Anticodon-bd_dom_sf"/>
</dbReference>
<organism evidence="14 15">
    <name type="scientific">Echria macrotheca</name>
    <dbReference type="NCBI Taxonomy" id="438768"/>
    <lineage>
        <taxon>Eukaryota</taxon>
        <taxon>Fungi</taxon>
        <taxon>Dikarya</taxon>
        <taxon>Ascomycota</taxon>
        <taxon>Pezizomycotina</taxon>
        <taxon>Sordariomycetes</taxon>
        <taxon>Sordariomycetidae</taxon>
        <taxon>Sordariales</taxon>
        <taxon>Schizotheciaceae</taxon>
        <taxon>Echria</taxon>
    </lineage>
</organism>
<dbReference type="Gene3D" id="3.30.930.10">
    <property type="entry name" value="Bira Bifunctional Protein, Domain 2"/>
    <property type="match status" value="2"/>
</dbReference>
<evidence type="ECO:0000259" key="13">
    <source>
        <dbReference type="PROSITE" id="PS50862"/>
    </source>
</evidence>
<comment type="catalytic activity">
    <reaction evidence="12">
        <text>tRNA(Pro) + L-proline + ATP = L-prolyl-tRNA(Pro) + AMP + diphosphate</text>
        <dbReference type="Rhea" id="RHEA:14305"/>
        <dbReference type="Rhea" id="RHEA-COMP:9700"/>
        <dbReference type="Rhea" id="RHEA-COMP:9702"/>
        <dbReference type="ChEBI" id="CHEBI:30616"/>
        <dbReference type="ChEBI" id="CHEBI:33019"/>
        <dbReference type="ChEBI" id="CHEBI:60039"/>
        <dbReference type="ChEBI" id="CHEBI:78442"/>
        <dbReference type="ChEBI" id="CHEBI:78532"/>
        <dbReference type="ChEBI" id="CHEBI:456215"/>
        <dbReference type="EC" id="6.1.1.15"/>
    </reaction>
</comment>
<dbReference type="PROSITE" id="PS50862">
    <property type="entry name" value="AA_TRNA_LIGASE_II"/>
    <property type="match status" value="1"/>
</dbReference>
<keyword evidence="6 14" id="KW-0436">Ligase</keyword>
<evidence type="ECO:0000256" key="7">
    <source>
        <dbReference type="ARBA" id="ARBA00022741"/>
    </source>
</evidence>
<dbReference type="Pfam" id="PF03129">
    <property type="entry name" value="HGTP_anticodon"/>
    <property type="match status" value="1"/>
</dbReference>
<dbReference type="Gene3D" id="3.40.50.800">
    <property type="entry name" value="Anticodon-binding domain"/>
    <property type="match status" value="1"/>
</dbReference>
<gene>
    <name evidence="14" type="ORF">QBC47DRAFT_450972</name>
</gene>
<comment type="subunit">
    <text evidence="3">Homodimer.</text>
</comment>
<evidence type="ECO:0000256" key="4">
    <source>
        <dbReference type="ARBA" id="ARBA00012831"/>
    </source>
</evidence>
<dbReference type="InterPro" id="IPR006195">
    <property type="entry name" value="aa-tRNA-synth_II"/>
</dbReference>